<protein>
    <submittedName>
        <fullName evidence="1">Uncharacterized protein</fullName>
    </submittedName>
</protein>
<reference evidence="1" key="2">
    <citation type="journal article" date="2015" name="Fish Shellfish Immunol.">
        <title>Early steps in the European eel (Anguilla anguilla)-Vibrio vulnificus interaction in the gills: Role of the RtxA13 toxin.</title>
        <authorList>
            <person name="Callol A."/>
            <person name="Pajuelo D."/>
            <person name="Ebbesson L."/>
            <person name="Teles M."/>
            <person name="MacKenzie S."/>
            <person name="Amaro C."/>
        </authorList>
    </citation>
    <scope>NUCLEOTIDE SEQUENCE</scope>
</reference>
<evidence type="ECO:0000313" key="1">
    <source>
        <dbReference type="EMBL" id="JAI05744.1"/>
    </source>
</evidence>
<name>A0A0E9XVN4_ANGAN</name>
<organism evidence="1">
    <name type="scientific">Anguilla anguilla</name>
    <name type="common">European freshwater eel</name>
    <name type="synonym">Muraena anguilla</name>
    <dbReference type="NCBI Taxonomy" id="7936"/>
    <lineage>
        <taxon>Eukaryota</taxon>
        <taxon>Metazoa</taxon>
        <taxon>Chordata</taxon>
        <taxon>Craniata</taxon>
        <taxon>Vertebrata</taxon>
        <taxon>Euteleostomi</taxon>
        <taxon>Actinopterygii</taxon>
        <taxon>Neopterygii</taxon>
        <taxon>Teleostei</taxon>
        <taxon>Anguilliformes</taxon>
        <taxon>Anguillidae</taxon>
        <taxon>Anguilla</taxon>
    </lineage>
</organism>
<reference evidence="1" key="1">
    <citation type="submission" date="2014-11" db="EMBL/GenBank/DDBJ databases">
        <authorList>
            <person name="Amaro Gonzalez C."/>
        </authorList>
    </citation>
    <scope>NUCLEOTIDE SEQUENCE</scope>
</reference>
<dbReference type="AlphaFoldDB" id="A0A0E9XVN4"/>
<sequence>MQRTDTHTQTHTYFSTLVCTPNHHWPMPNHCNFSCTQY</sequence>
<proteinExistence type="predicted"/>
<dbReference type="EMBL" id="GBXM01002834">
    <property type="protein sequence ID" value="JAI05744.1"/>
    <property type="molecule type" value="Transcribed_RNA"/>
</dbReference>
<accession>A0A0E9XVN4</accession>